<evidence type="ECO:0000313" key="1">
    <source>
        <dbReference type="EMBL" id="GIX94447.1"/>
    </source>
</evidence>
<dbReference type="Proteomes" id="UP001054837">
    <property type="component" value="Unassembled WGS sequence"/>
</dbReference>
<proteinExistence type="predicted"/>
<accession>A0AAV4PB01</accession>
<dbReference type="AlphaFoldDB" id="A0AAV4PB01"/>
<gene>
    <name evidence="1" type="ORF">CDAR_457301</name>
</gene>
<sequence>MVHRFPRVSHPGDVWYTLTYPTLYRVWPDLLKGGKTFTDWVMQKGVGSGVRRILTPYAGASQASILWSASIQPLSYPSVINPNLLCTLIIDLLLRGFVPPRSGETGATPLYE</sequence>
<evidence type="ECO:0000313" key="2">
    <source>
        <dbReference type="Proteomes" id="UP001054837"/>
    </source>
</evidence>
<protein>
    <submittedName>
        <fullName evidence="1">Uncharacterized protein</fullName>
    </submittedName>
</protein>
<comment type="caution">
    <text evidence="1">The sequence shown here is derived from an EMBL/GenBank/DDBJ whole genome shotgun (WGS) entry which is preliminary data.</text>
</comment>
<keyword evidence="2" id="KW-1185">Reference proteome</keyword>
<dbReference type="EMBL" id="BPLQ01002611">
    <property type="protein sequence ID" value="GIX94447.1"/>
    <property type="molecule type" value="Genomic_DNA"/>
</dbReference>
<organism evidence="1 2">
    <name type="scientific">Caerostris darwini</name>
    <dbReference type="NCBI Taxonomy" id="1538125"/>
    <lineage>
        <taxon>Eukaryota</taxon>
        <taxon>Metazoa</taxon>
        <taxon>Ecdysozoa</taxon>
        <taxon>Arthropoda</taxon>
        <taxon>Chelicerata</taxon>
        <taxon>Arachnida</taxon>
        <taxon>Araneae</taxon>
        <taxon>Araneomorphae</taxon>
        <taxon>Entelegynae</taxon>
        <taxon>Araneoidea</taxon>
        <taxon>Araneidae</taxon>
        <taxon>Caerostris</taxon>
    </lineage>
</organism>
<name>A0AAV4PB01_9ARAC</name>
<reference evidence="1 2" key="1">
    <citation type="submission" date="2021-06" db="EMBL/GenBank/DDBJ databases">
        <title>Caerostris darwini draft genome.</title>
        <authorList>
            <person name="Kono N."/>
            <person name="Arakawa K."/>
        </authorList>
    </citation>
    <scope>NUCLEOTIDE SEQUENCE [LARGE SCALE GENOMIC DNA]</scope>
</reference>